<gene>
    <name evidence="2" type="ORF">CSSPJE1EN1_LOCUS15759</name>
</gene>
<feature type="region of interest" description="Disordered" evidence="1">
    <location>
        <begin position="28"/>
        <end position="50"/>
    </location>
</feature>
<proteinExistence type="predicted"/>
<evidence type="ECO:0000313" key="3">
    <source>
        <dbReference type="Proteomes" id="UP001497444"/>
    </source>
</evidence>
<reference evidence="2" key="1">
    <citation type="submission" date="2024-02" db="EMBL/GenBank/DDBJ databases">
        <authorList>
            <consortium name="ELIXIR-Norway"/>
            <consortium name="Elixir Norway"/>
        </authorList>
    </citation>
    <scope>NUCLEOTIDE SEQUENCE</scope>
</reference>
<dbReference type="Proteomes" id="UP001497444">
    <property type="component" value="Chromosome 3"/>
</dbReference>
<evidence type="ECO:0000313" key="2">
    <source>
        <dbReference type="EMBL" id="CAK9270281.1"/>
    </source>
</evidence>
<dbReference type="EMBL" id="OZ020098">
    <property type="protein sequence ID" value="CAK9270281.1"/>
    <property type="molecule type" value="Genomic_DNA"/>
</dbReference>
<sequence>MRRSRGLTDTRKFAQQFAVGFTDTKAEGAERSEIGDHRKRAGKTVLAKGPTTGDATWELDRFYGYA</sequence>
<protein>
    <submittedName>
        <fullName evidence="2">Uncharacterized protein</fullName>
    </submittedName>
</protein>
<evidence type="ECO:0000256" key="1">
    <source>
        <dbReference type="SAM" id="MobiDB-lite"/>
    </source>
</evidence>
<name>A0ABP0WWY3_9BRYO</name>
<accession>A0ABP0WWY3</accession>
<keyword evidence="3" id="KW-1185">Reference proteome</keyword>
<organism evidence="2 3">
    <name type="scientific">Sphagnum jensenii</name>
    <dbReference type="NCBI Taxonomy" id="128206"/>
    <lineage>
        <taxon>Eukaryota</taxon>
        <taxon>Viridiplantae</taxon>
        <taxon>Streptophyta</taxon>
        <taxon>Embryophyta</taxon>
        <taxon>Bryophyta</taxon>
        <taxon>Sphagnophytina</taxon>
        <taxon>Sphagnopsida</taxon>
        <taxon>Sphagnales</taxon>
        <taxon>Sphagnaceae</taxon>
        <taxon>Sphagnum</taxon>
    </lineage>
</organism>